<evidence type="ECO:0000313" key="1">
    <source>
        <dbReference type="EMBL" id="OOV07296.1"/>
    </source>
</evidence>
<comment type="caution">
    <text evidence="1">The sequence shown here is derived from an EMBL/GenBank/DDBJ whole genome shotgun (WGS) entry which is preliminary data.</text>
</comment>
<dbReference type="SUPFAM" id="SSF53448">
    <property type="entry name" value="Nucleotide-diphospho-sugar transferases"/>
    <property type="match status" value="1"/>
</dbReference>
<dbReference type="STRING" id="28066.RF819_11650"/>
<dbReference type="EMBL" id="MTJN01000002">
    <property type="protein sequence ID" value="OOV07296.1"/>
    <property type="molecule type" value="Genomic_DNA"/>
</dbReference>
<protein>
    <recommendedName>
        <fullName evidence="3">Glycosyltransferase 2-like domain-containing protein</fullName>
    </recommendedName>
</protein>
<dbReference type="InterPro" id="IPR029044">
    <property type="entry name" value="Nucleotide-diphossugar_trans"/>
</dbReference>
<gene>
    <name evidence="1" type="ORF">RF819_11650</name>
</gene>
<sequence length="323" mass="36071">MNTRQHPWTVVIFACRESLSRLRQTLDAAKVSAASCAVIHVLVNGNQALASALAQELTQRQLSAAKDEGGPAIQVWSIPLGDKANAWNQYIHQIWAGEEIAFFVDGYVRLNPDAVDLLGHAVAANTQALAGTGVPTMGRSAKALRENMIVNTGYHGNFCCIKGHTIGQMRDKHIRLPVGLYRTDSLMGAFLCFALDPSKHAWEDYRIHVHPSASWKIDEAKWWRWRDVRAAVNRHFRQVRGKLENAAFTDHLAKRQCSPAKLPATARELVLEWAMCYPDDFKRITRKNILAKQALAAFQSASLMPSHAIEPALVWHHDTQITS</sequence>
<accession>A0A1T1AT66</accession>
<name>A0A1T1AT66_RHOFE</name>
<evidence type="ECO:0000313" key="2">
    <source>
        <dbReference type="Proteomes" id="UP000190750"/>
    </source>
</evidence>
<dbReference type="Proteomes" id="UP000190750">
    <property type="component" value="Unassembled WGS sequence"/>
</dbReference>
<keyword evidence="2" id="KW-1185">Reference proteome</keyword>
<dbReference type="OrthoDB" id="7248516at2"/>
<reference evidence="1 2" key="1">
    <citation type="submission" date="2017-01" db="EMBL/GenBank/DDBJ databases">
        <title>Genome sequencing of Rhodoferax fermentans JCM 7819.</title>
        <authorList>
            <person name="Kim Y.J."/>
            <person name="Farh M.E.-A."/>
            <person name="Yang D.-C."/>
        </authorList>
    </citation>
    <scope>NUCLEOTIDE SEQUENCE [LARGE SCALE GENOMIC DNA]</scope>
    <source>
        <strain evidence="1 2">JCM 7819</strain>
    </source>
</reference>
<proteinExistence type="predicted"/>
<dbReference type="PROSITE" id="PS51257">
    <property type="entry name" value="PROKAR_LIPOPROTEIN"/>
    <property type="match status" value="1"/>
</dbReference>
<evidence type="ECO:0008006" key="3">
    <source>
        <dbReference type="Google" id="ProtNLM"/>
    </source>
</evidence>
<dbReference type="AlphaFoldDB" id="A0A1T1AT66"/>
<organism evidence="1 2">
    <name type="scientific">Rhodoferax fermentans</name>
    <dbReference type="NCBI Taxonomy" id="28066"/>
    <lineage>
        <taxon>Bacteria</taxon>
        <taxon>Pseudomonadati</taxon>
        <taxon>Pseudomonadota</taxon>
        <taxon>Betaproteobacteria</taxon>
        <taxon>Burkholderiales</taxon>
        <taxon>Comamonadaceae</taxon>
        <taxon>Rhodoferax</taxon>
    </lineage>
</organism>
<dbReference type="RefSeq" id="WP_078365134.1">
    <property type="nucleotide sequence ID" value="NZ_MTJN01000002.1"/>
</dbReference>